<sequence length="280" mass="30721">MAIDYEKEYDNRARVPEHPQIFARWEAEAKAYRGARTDAQIGLKYGPSPRQTIDFFPVNGADAPLAMFIHGGWWRALSPVSFSQMAKGLNAHGIGVAVIGYDLCPTVSIATITDQMRAACLTLWRKHKKHITVYGHSAGGHLTACMIATDWKSLEPSAPADLVPAGYAISGVFDLAPLTHVSFNADLKLDDAEARRMSPLYWTVPQGAMLDAAVGGIESNEFLRQSKTIAEEWGKRGAQTRYEPIAGADHFTVLDPLTDADSAMTRRIVELARHTAAKDR</sequence>
<feature type="domain" description="Alpha/beta hydrolase fold-3" evidence="2">
    <location>
        <begin position="67"/>
        <end position="189"/>
    </location>
</feature>
<dbReference type="Gene3D" id="3.40.50.1820">
    <property type="entry name" value="alpha/beta hydrolase"/>
    <property type="match status" value="1"/>
</dbReference>
<dbReference type="GO" id="GO:0016787">
    <property type="term" value="F:hydrolase activity"/>
    <property type="evidence" value="ECO:0007669"/>
    <property type="project" value="UniProtKB-KW"/>
</dbReference>
<dbReference type="RefSeq" id="WP_115515921.1">
    <property type="nucleotide sequence ID" value="NZ_QRGO01000001.1"/>
</dbReference>
<dbReference type="OrthoDB" id="9771666at2"/>
<dbReference type="InterPro" id="IPR013094">
    <property type="entry name" value="AB_hydrolase_3"/>
</dbReference>
<evidence type="ECO:0000313" key="4">
    <source>
        <dbReference type="Proteomes" id="UP000263993"/>
    </source>
</evidence>
<name>A0A371B8H4_9BRAD</name>
<dbReference type="InterPro" id="IPR029058">
    <property type="entry name" value="AB_hydrolase_fold"/>
</dbReference>
<reference evidence="4" key="1">
    <citation type="submission" date="2018-08" db="EMBL/GenBank/DDBJ databases">
        <authorList>
            <person name="Kim S.-J."/>
            <person name="Jung G.-Y."/>
        </authorList>
    </citation>
    <scope>NUCLEOTIDE SEQUENCE [LARGE SCALE GENOMIC DNA]</scope>
    <source>
        <strain evidence="4">GY_H</strain>
    </source>
</reference>
<evidence type="ECO:0000313" key="3">
    <source>
        <dbReference type="EMBL" id="RDV03895.1"/>
    </source>
</evidence>
<keyword evidence="1 3" id="KW-0378">Hydrolase</keyword>
<protein>
    <submittedName>
        <fullName evidence="3">Alpha/beta hydrolase</fullName>
    </submittedName>
</protein>
<gene>
    <name evidence="3" type="ORF">DXH78_04420</name>
</gene>
<proteinExistence type="predicted"/>
<dbReference type="EMBL" id="QRGO01000001">
    <property type="protein sequence ID" value="RDV03895.1"/>
    <property type="molecule type" value="Genomic_DNA"/>
</dbReference>
<dbReference type="Pfam" id="PF07859">
    <property type="entry name" value="Abhydrolase_3"/>
    <property type="match status" value="1"/>
</dbReference>
<dbReference type="AlphaFoldDB" id="A0A371B8H4"/>
<keyword evidence="4" id="KW-1185">Reference proteome</keyword>
<evidence type="ECO:0000256" key="1">
    <source>
        <dbReference type="ARBA" id="ARBA00022801"/>
    </source>
</evidence>
<comment type="caution">
    <text evidence="3">The sequence shown here is derived from an EMBL/GenBank/DDBJ whole genome shotgun (WGS) entry which is preliminary data.</text>
</comment>
<dbReference type="PANTHER" id="PTHR48081">
    <property type="entry name" value="AB HYDROLASE SUPERFAMILY PROTEIN C4A8.06C"/>
    <property type="match status" value="1"/>
</dbReference>
<accession>A0A371B8H4</accession>
<dbReference type="InterPro" id="IPR050300">
    <property type="entry name" value="GDXG_lipolytic_enzyme"/>
</dbReference>
<dbReference type="SUPFAM" id="SSF53474">
    <property type="entry name" value="alpha/beta-Hydrolases"/>
    <property type="match status" value="1"/>
</dbReference>
<dbReference type="Proteomes" id="UP000263993">
    <property type="component" value="Unassembled WGS sequence"/>
</dbReference>
<organism evidence="3 4">
    <name type="scientific">Undibacter mobilis</name>
    <dbReference type="NCBI Taxonomy" id="2292256"/>
    <lineage>
        <taxon>Bacteria</taxon>
        <taxon>Pseudomonadati</taxon>
        <taxon>Pseudomonadota</taxon>
        <taxon>Alphaproteobacteria</taxon>
        <taxon>Hyphomicrobiales</taxon>
        <taxon>Nitrobacteraceae</taxon>
        <taxon>Undibacter</taxon>
    </lineage>
</organism>
<evidence type="ECO:0000259" key="2">
    <source>
        <dbReference type="Pfam" id="PF07859"/>
    </source>
</evidence>
<dbReference type="PANTHER" id="PTHR48081:SF33">
    <property type="entry name" value="KYNURENINE FORMAMIDASE"/>
    <property type="match status" value="1"/>
</dbReference>